<dbReference type="OrthoDB" id="5519716at2"/>
<dbReference type="EMBL" id="BJXR01000062">
    <property type="protein sequence ID" value="GEN12457.1"/>
    <property type="molecule type" value="Genomic_DNA"/>
</dbReference>
<comment type="caution">
    <text evidence="3">The sequence shown here is derived from an EMBL/GenBank/DDBJ whole genome shotgun (WGS) entry which is preliminary data.</text>
</comment>
<dbReference type="RefSeq" id="WP_147094765.1">
    <property type="nucleotide sequence ID" value="NZ_BJXR01000062.1"/>
</dbReference>
<keyword evidence="2" id="KW-0732">Signal</keyword>
<name>A0A511TE63_MYXFU</name>
<evidence type="ECO:0008006" key="5">
    <source>
        <dbReference type="Google" id="ProtNLM"/>
    </source>
</evidence>
<dbReference type="AlphaFoldDB" id="A0A511TE63"/>
<feature type="signal peptide" evidence="2">
    <location>
        <begin position="1"/>
        <end position="20"/>
    </location>
</feature>
<feature type="region of interest" description="Disordered" evidence="1">
    <location>
        <begin position="21"/>
        <end position="137"/>
    </location>
</feature>
<accession>A0A511TE63</accession>
<organism evidence="3 4">
    <name type="scientific">Myxococcus fulvus</name>
    <dbReference type="NCBI Taxonomy" id="33"/>
    <lineage>
        <taxon>Bacteria</taxon>
        <taxon>Pseudomonadati</taxon>
        <taxon>Myxococcota</taxon>
        <taxon>Myxococcia</taxon>
        <taxon>Myxococcales</taxon>
        <taxon>Cystobacterineae</taxon>
        <taxon>Myxococcaceae</taxon>
        <taxon>Myxococcus</taxon>
    </lineage>
</organism>
<feature type="compositionally biased region" description="Low complexity" evidence="1">
    <location>
        <begin position="61"/>
        <end position="81"/>
    </location>
</feature>
<feature type="compositionally biased region" description="Low complexity" evidence="1">
    <location>
        <begin position="35"/>
        <end position="47"/>
    </location>
</feature>
<proteinExistence type="predicted"/>
<evidence type="ECO:0000313" key="3">
    <source>
        <dbReference type="EMBL" id="GEN12457.1"/>
    </source>
</evidence>
<feature type="compositionally biased region" description="Pro residues" evidence="1">
    <location>
        <begin position="48"/>
        <end position="60"/>
    </location>
</feature>
<protein>
    <recommendedName>
        <fullName evidence="5">Lipoprotein</fullName>
    </recommendedName>
</protein>
<evidence type="ECO:0000313" key="4">
    <source>
        <dbReference type="Proteomes" id="UP000321514"/>
    </source>
</evidence>
<reference evidence="3 4" key="1">
    <citation type="submission" date="2019-07" db="EMBL/GenBank/DDBJ databases">
        <title>Whole genome shotgun sequence of Myxococcus fulvus NBRC 100333.</title>
        <authorList>
            <person name="Hosoyama A."/>
            <person name="Uohara A."/>
            <person name="Ohji S."/>
            <person name="Ichikawa N."/>
        </authorList>
    </citation>
    <scope>NUCLEOTIDE SEQUENCE [LARGE SCALE GENOMIC DNA]</scope>
    <source>
        <strain evidence="3 4">NBRC 100333</strain>
    </source>
</reference>
<evidence type="ECO:0000256" key="2">
    <source>
        <dbReference type="SAM" id="SignalP"/>
    </source>
</evidence>
<evidence type="ECO:0000256" key="1">
    <source>
        <dbReference type="SAM" id="MobiDB-lite"/>
    </source>
</evidence>
<dbReference type="Proteomes" id="UP000321514">
    <property type="component" value="Unassembled WGS sequence"/>
</dbReference>
<sequence>MRRWSLALILSLTSPVLALAQETPEPAATPPAPQEPAAQAPAASPPVKAEPPPAPVPTPAEAPAAAPEKPAAAPQKPAAEAKPPPPKRAEPVAPAPAQKPTAAPPTAATPPPAVPSNLQAGLDTVPAPPTSAEEIKRQDIQTSARVLFQFLLTGDVRSTANELFYPFQLEDKRYATPEELVAAWVKQLRVKRTDLISLYDVEVLTLEAMEKKYGKAPARLGLDLRNAKDIWVAVGNLSGRAAVLVYRPYGEEHRAFAYTD</sequence>
<feature type="chain" id="PRO_5021863448" description="Lipoprotein" evidence="2">
    <location>
        <begin position="21"/>
        <end position="260"/>
    </location>
</feature>
<feature type="compositionally biased region" description="Low complexity" evidence="1">
    <location>
        <begin position="91"/>
        <end position="106"/>
    </location>
</feature>
<gene>
    <name evidence="3" type="ORF">MFU01_74940</name>
</gene>